<dbReference type="PANTHER" id="PTHR10468:SF6">
    <property type="entry name" value="GLCNAC TRANSFERASE"/>
    <property type="match status" value="1"/>
</dbReference>
<evidence type="ECO:0000256" key="17">
    <source>
        <dbReference type="SAM" id="Phobius"/>
    </source>
</evidence>
<evidence type="ECO:0000256" key="12">
    <source>
        <dbReference type="ARBA" id="ARBA00023136"/>
    </source>
</evidence>
<evidence type="ECO:0000256" key="11">
    <source>
        <dbReference type="ARBA" id="ARBA00023034"/>
    </source>
</evidence>
<evidence type="ECO:0000256" key="1">
    <source>
        <dbReference type="ARBA" id="ARBA00001936"/>
    </source>
</evidence>
<feature type="transmembrane region" description="Helical" evidence="17">
    <location>
        <begin position="18"/>
        <end position="33"/>
    </location>
</feature>
<proteinExistence type="inferred from homology"/>
<dbReference type="EC" id="2.4.1.101" evidence="14"/>
<dbReference type="GO" id="GO:0000139">
    <property type="term" value="C:Golgi membrane"/>
    <property type="evidence" value="ECO:0007669"/>
    <property type="project" value="UniProtKB-SubCell"/>
</dbReference>
<dbReference type="RefSeq" id="XP_003286286.1">
    <property type="nucleotide sequence ID" value="XM_003286238.1"/>
</dbReference>
<keyword evidence="11" id="KW-0333">Golgi apparatus</keyword>
<sequence length="625" mass="73073">MLNNIYNNNKNNINKKKILIAILFIFFIFYYILQTESSPSYYIKASTKSNSKKASSKDSWSDSQLTRNIKYNMMLKNATIDQDLYKVKWHDEIRPFSDRVRKFKMNNNGEYVVNIDKIYDHPDIAIISSNRPKHLNRLLHNLIDNCNANIHKIYVFDDGSLDVSSIIKEHNITNYHRLSKYVNTVPKQASDGKVAAKTNEEKQYYMNSHYKEVFSFVFNNKTLDKVIFLEDDLIMAPDSLQYFKHLSKLMDYDPSIFSISAWNDNGFKWNVDNLQSSIDNKFSFRRQEHFGGLGFLTSQKVYKRKIEPKWKTETSLPWDVVIQSAFGKSDSSIYPEIPRSHHAPILERDYNSLFNDLQVGDGWANYNFYLPKNVLVHTWYIDISKYLSFEYDSELKEKIHRSIELDSLLSIPMLFSTTNSFLMYLGSKSNEDPKWDNIISKLQMIGRGNGGAVRGIYKGVIETTFQGRKLFIVGTYSPFYDKNHRKRNPKIFFSDFKVDQFDSTVESAKANTYLYRMEKDLTLEITLAESGFSCKDFCEKHKRVCQETDMMILTDPTIVQIEMETHCATVKAVDQKDQNIYYPIKDKDRNCFITKEFSKLSCTSKLPKSKNDSSRICICKDKQVY</sequence>
<evidence type="ECO:0000256" key="5">
    <source>
        <dbReference type="ARBA" id="ARBA00022676"/>
    </source>
</evidence>
<dbReference type="FunFam" id="3.90.550.10:FF:000252">
    <property type="entry name" value="Protein O-linked-mannose beta-1,2-N-acetylglucosaminyltransferase 1"/>
    <property type="match status" value="1"/>
</dbReference>
<gene>
    <name evidence="18" type="ORF">DICPUDRAFT_91685</name>
</gene>
<dbReference type="GeneID" id="10503701"/>
<evidence type="ECO:0000313" key="19">
    <source>
        <dbReference type="Proteomes" id="UP000001064"/>
    </source>
</evidence>
<name>F0ZFV2_DICPU</name>
<evidence type="ECO:0000256" key="8">
    <source>
        <dbReference type="ARBA" id="ARBA00022723"/>
    </source>
</evidence>
<keyword evidence="7 17" id="KW-0812">Transmembrane</keyword>
<comment type="pathway">
    <text evidence="3">Protein modification; protein glycosylation.</text>
</comment>
<evidence type="ECO:0000256" key="7">
    <source>
        <dbReference type="ARBA" id="ARBA00022692"/>
    </source>
</evidence>
<accession>F0ZFV2</accession>
<dbReference type="GO" id="GO:0046872">
    <property type="term" value="F:metal ion binding"/>
    <property type="evidence" value="ECO:0007669"/>
    <property type="project" value="UniProtKB-KW"/>
</dbReference>
<evidence type="ECO:0000256" key="4">
    <source>
        <dbReference type="ARBA" id="ARBA00006492"/>
    </source>
</evidence>
<dbReference type="Pfam" id="PF03071">
    <property type="entry name" value="GNT-I"/>
    <property type="match status" value="1"/>
</dbReference>
<dbReference type="UniPathway" id="UPA00378"/>
<dbReference type="SUPFAM" id="SSF53448">
    <property type="entry name" value="Nucleotide-diphospho-sugar transferases"/>
    <property type="match status" value="1"/>
</dbReference>
<keyword evidence="10 17" id="KW-1133">Transmembrane helix</keyword>
<comment type="cofactor">
    <cofactor evidence="1">
        <name>Mn(2+)</name>
        <dbReference type="ChEBI" id="CHEBI:29035"/>
    </cofactor>
</comment>
<dbReference type="KEGG" id="dpp:DICPUDRAFT_91685"/>
<evidence type="ECO:0000256" key="13">
    <source>
        <dbReference type="ARBA" id="ARBA00023211"/>
    </source>
</evidence>
<evidence type="ECO:0000256" key="15">
    <source>
        <dbReference type="ARBA" id="ARBA00041712"/>
    </source>
</evidence>
<dbReference type="PANTHER" id="PTHR10468">
    <property type="entry name" value="PROTEIN O-LINKED-MANNOSE BETA-1,2-N-ACETYLGLUCOSAMINYLTRANSFERASE 1/ALPHA-1,3-MANNOSYL-GLYCOPROTEIN 2-BETA-N-ACETYLGLUCOSAMINYLTRANSFERASE"/>
    <property type="match status" value="1"/>
</dbReference>
<dbReference type="VEuPathDB" id="AmoebaDB:DICPUDRAFT_91685"/>
<evidence type="ECO:0000256" key="2">
    <source>
        <dbReference type="ARBA" id="ARBA00004323"/>
    </source>
</evidence>
<comment type="subcellular location">
    <subcellularLocation>
        <location evidence="2">Golgi apparatus membrane</location>
        <topology evidence="2">Single-pass type II membrane protein</topology>
    </subcellularLocation>
</comment>
<evidence type="ECO:0000256" key="3">
    <source>
        <dbReference type="ARBA" id="ARBA00004922"/>
    </source>
</evidence>
<evidence type="ECO:0000313" key="18">
    <source>
        <dbReference type="EMBL" id="EGC37158.1"/>
    </source>
</evidence>
<dbReference type="OrthoDB" id="17286at2759"/>
<keyword evidence="5" id="KW-0328">Glycosyltransferase</keyword>
<dbReference type="Gene3D" id="3.90.550.10">
    <property type="entry name" value="Spore Coat Polysaccharide Biosynthesis Protein SpsA, Chain A"/>
    <property type="match status" value="1"/>
</dbReference>
<keyword evidence="6" id="KW-0808">Transferase</keyword>
<evidence type="ECO:0000256" key="10">
    <source>
        <dbReference type="ARBA" id="ARBA00022989"/>
    </source>
</evidence>
<dbReference type="InterPro" id="IPR004139">
    <property type="entry name" value="Glyco_trans_13"/>
</dbReference>
<reference evidence="19" key="1">
    <citation type="journal article" date="2011" name="Genome Biol.">
        <title>Comparative genomics of the social amoebae Dictyostelium discoideum and Dictyostelium purpureum.</title>
        <authorList>
            <consortium name="US DOE Joint Genome Institute (JGI-PGF)"/>
            <person name="Sucgang R."/>
            <person name="Kuo A."/>
            <person name="Tian X."/>
            <person name="Salerno W."/>
            <person name="Parikh A."/>
            <person name="Feasley C.L."/>
            <person name="Dalin E."/>
            <person name="Tu H."/>
            <person name="Huang E."/>
            <person name="Barry K."/>
            <person name="Lindquist E."/>
            <person name="Shapiro H."/>
            <person name="Bruce D."/>
            <person name="Schmutz J."/>
            <person name="Salamov A."/>
            <person name="Fey P."/>
            <person name="Gaudet P."/>
            <person name="Anjard C."/>
            <person name="Babu M.M."/>
            <person name="Basu S."/>
            <person name="Bushmanova Y."/>
            <person name="van der Wel H."/>
            <person name="Katoh-Kurasawa M."/>
            <person name="Dinh C."/>
            <person name="Coutinho P.M."/>
            <person name="Saito T."/>
            <person name="Elias M."/>
            <person name="Schaap P."/>
            <person name="Kay R.R."/>
            <person name="Henrissat B."/>
            <person name="Eichinger L."/>
            <person name="Rivero F."/>
            <person name="Putnam N.H."/>
            <person name="West C.M."/>
            <person name="Loomis W.F."/>
            <person name="Chisholm R.L."/>
            <person name="Shaulsky G."/>
            <person name="Strassmann J.E."/>
            <person name="Queller D.C."/>
            <person name="Kuspa A."/>
            <person name="Grigoriev I.V."/>
        </authorList>
    </citation>
    <scope>NUCLEOTIDE SEQUENCE [LARGE SCALE GENOMIC DNA]</scope>
    <source>
        <strain evidence="19">QSDP1</strain>
    </source>
</reference>
<dbReference type="InterPro" id="IPR052261">
    <property type="entry name" value="Glycosyltransferase_13"/>
</dbReference>
<keyword evidence="8" id="KW-0479">Metal-binding</keyword>
<evidence type="ECO:0000256" key="16">
    <source>
        <dbReference type="ARBA" id="ARBA00049421"/>
    </source>
</evidence>
<comment type="catalytic activity">
    <reaction evidence="16">
        <text>N(4)-(alpha-D-Man-(1-&gt;3)-[alpha-D-Man-(1-&gt;3)-[alpha-D-Man-(1-&gt;6)]-alpha-D-Man-(1-&gt;6)]-beta-D-Man-(1-&gt;4)-beta-D-GlcNAc-(1-&gt;4)-beta-D-GlcNAc)-L-asparaginyl-[protein] (N-glucan mannose isomer 5A1,2) + UDP-N-acetyl-alpha-D-glucosamine = N(4)-{beta-D-GlcNAc-(1-&gt;2)-alpha-D-Man-(1-&gt;3)-[alpha-D-Man-(1-&gt;3)-[alpha-D-Man-(1-&gt;6)]-alpha-D-Man-(1-&gt;6)]-beta-D-Man-(1-&gt;4)-beta-D-GlcNAc-(1-&gt;4)-beta-D-GlcNAc}-L-asparaginyl-[protein] + UDP + H(+)</text>
        <dbReference type="Rhea" id="RHEA:11456"/>
        <dbReference type="Rhea" id="RHEA-COMP:14367"/>
        <dbReference type="Rhea" id="RHEA-COMP:14368"/>
        <dbReference type="ChEBI" id="CHEBI:15378"/>
        <dbReference type="ChEBI" id="CHEBI:57705"/>
        <dbReference type="ChEBI" id="CHEBI:58223"/>
        <dbReference type="ChEBI" id="CHEBI:59087"/>
        <dbReference type="ChEBI" id="CHEBI:60625"/>
        <dbReference type="EC" id="2.4.1.101"/>
    </reaction>
</comment>
<keyword evidence="13" id="KW-0464">Manganese</keyword>
<keyword evidence="12 17" id="KW-0472">Membrane</keyword>
<dbReference type="AlphaFoldDB" id="F0ZFV2"/>
<dbReference type="GO" id="GO:0005794">
    <property type="term" value="C:Golgi apparatus"/>
    <property type="evidence" value="ECO:0000318"/>
    <property type="project" value="GO_Central"/>
</dbReference>
<keyword evidence="9" id="KW-0735">Signal-anchor</keyword>
<dbReference type="Proteomes" id="UP000001064">
    <property type="component" value="Unassembled WGS sequence"/>
</dbReference>
<protein>
    <recommendedName>
        <fullName evidence="14">alpha-1,3-mannosyl-glycoprotein 2-beta-N-acetylglucosaminyltransferase</fullName>
        <ecNumber evidence="14">2.4.1.101</ecNumber>
    </recommendedName>
    <alternativeName>
        <fullName evidence="15">N-glycosyl-oligosaccharide-glycoprotein N-acetylglucosaminyltransferase I</fullName>
    </alternativeName>
</protein>
<dbReference type="InParanoid" id="F0ZFV2"/>
<dbReference type="InterPro" id="IPR029044">
    <property type="entry name" value="Nucleotide-diphossugar_trans"/>
</dbReference>
<evidence type="ECO:0000256" key="6">
    <source>
        <dbReference type="ARBA" id="ARBA00022679"/>
    </source>
</evidence>
<dbReference type="OMA" id="RICICKD"/>
<dbReference type="EMBL" id="GL871006">
    <property type="protein sequence ID" value="EGC37158.1"/>
    <property type="molecule type" value="Genomic_DNA"/>
</dbReference>
<dbReference type="eggNOG" id="ENOG502RSPV">
    <property type="taxonomic scope" value="Eukaryota"/>
</dbReference>
<organism evidence="18 19">
    <name type="scientific">Dictyostelium purpureum</name>
    <name type="common">Slime mold</name>
    <dbReference type="NCBI Taxonomy" id="5786"/>
    <lineage>
        <taxon>Eukaryota</taxon>
        <taxon>Amoebozoa</taxon>
        <taxon>Evosea</taxon>
        <taxon>Eumycetozoa</taxon>
        <taxon>Dictyostelia</taxon>
        <taxon>Dictyosteliales</taxon>
        <taxon>Dictyosteliaceae</taxon>
        <taxon>Dictyostelium</taxon>
    </lineage>
</organism>
<comment type="similarity">
    <text evidence="4">Belongs to the glycosyltransferase 13 family.</text>
</comment>
<evidence type="ECO:0000256" key="14">
    <source>
        <dbReference type="ARBA" id="ARBA00038949"/>
    </source>
</evidence>
<dbReference type="GO" id="GO:0003827">
    <property type="term" value="F:alpha-1,3-mannosylglycoprotein 2-beta-N-acetylglucosaminyltransferase activity"/>
    <property type="evidence" value="ECO:0000318"/>
    <property type="project" value="GO_Central"/>
</dbReference>
<keyword evidence="19" id="KW-1185">Reference proteome</keyword>
<evidence type="ECO:0000256" key="9">
    <source>
        <dbReference type="ARBA" id="ARBA00022968"/>
    </source>
</evidence>